<reference evidence="2" key="1">
    <citation type="submission" date="2022-11" db="UniProtKB">
        <authorList>
            <consortium name="WormBaseParasite"/>
        </authorList>
    </citation>
    <scope>IDENTIFICATION</scope>
</reference>
<dbReference type="AlphaFoldDB" id="A0A915JV03"/>
<evidence type="ECO:0000313" key="2">
    <source>
        <dbReference type="WBParaSite" id="nRc.2.0.1.t30205-RA"/>
    </source>
</evidence>
<keyword evidence="1" id="KW-1185">Reference proteome</keyword>
<sequence length="162" mass="18928">MYGRCFFLEGRDNRELGPEPEDQLTASSIFLLQPEKVEIELVSSFYDKIGNRARWWSAATIKNYETKRQCLVQWYRNWVGNTDKSEPSNDESILKVDSSNDIYAFRIFQENVKNVCFSHKMQQFRKRSELPFLCRVPEQLGNSLGTADRNYCILGLDVARDP</sequence>
<organism evidence="1 2">
    <name type="scientific">Romanomermis culicivorax</name>
    <name type="common">Nematode worm</name>
    <dbReference type="NCBI Taxonomy" id="13658"/>
    <lineage>
        <taxon>Eukaryota</taxon>
        <taxon>Metazoa</taxon>
        <taxon>Ecdysozoa</taxon>
        <taxon>Nematoda</taxon>
        <taxon>Enoplea</taxon>
        <taxon>Dorylaimia</taxon>
        <taxon>Mermithida</taxon>
        <taxon>Mermithoidea</taxon>
        <taxon>Mermithidae</taxon>
        <taxon>Romanomermis</taxon>
    </lineage>
</organism>
<name>A0A915JV03_ROMCU</name>
<dbReference type="WBParaSite" id="nRc.2.0.1.t30205-RA">
    <property type="protein sequence ID" value="nRc.2.0.1.t30205-RA"/>
    <property type="gene ID" value="nRc.2.0.1.g30205"/>
</dbReference>
<accession>A0A915JV03</accession>
<dbReference type="InterPro" id="IPR024079">
    <property type="entry name" value="MetalloPept_cat_dom_sf"/>
</dbReference>
<dbReference type="Proteomes" id="UP000887565">
    <property type="component" value="Unplaced"/>
</dbReference>
<dbReference type="Gene3D" id="3.40.390.10">
    <property type="entry name" value="Collagenase (Catalytic Domain)"/>
    <property type="match status" value="1"/>
</dbReference>
<protein>
    <submittedName>
        <fullName evidence="2">Uncharacterized protein</fullName>
    </submittedName>
</protein>
<dbReference type="GO" id="GO:0008237">
    <property type="term" value="F:metallopeptidase activity"/>
    <property type="evidence" value="ECO:0007669"/>
    <property type="project" value="InterPro"/>
</dbReference>
<dbReference type="SUPFAM" id="SSF55486">
    <property type="entry name" value="Metalloproteases ('zincins'), catalytic domain"/>
    <property type="match status" value="1"/>
</dbReference>
<proteinExistence type="predicted"/>
<evidence type="ECO:0000313" key="1">
    <source>
        <dbReference type="Proteomes" id="UP000887565"/>
    </source>
</evidence>